<feature type="domain" description="FP protein C-terminal" evidence="3">
    <location>
        <begin position="202"/>
        <end position="248"/>
    </location>
</feature>
<dbReference type="InterPro" id="IPR004244">
    <property type="entry name" value="Transposase_22"/>
</dbReference>
<proteinExistence type="predicted"/>
<evidence type="ECO:0000259" key="2">
    <source>
        <dbReference type="Pfam" id="PF03258"/>
    </source>
</evidence>
<dbReference type="GeneID" id="113201959"/>
<dbReference type="OrthoDB" id="7436381at2759"/>
<feature type="coiled-coil region" evidence="1">
    <location>
        <begin position="5"/>
        <end position="92"/>
    </location>
</feature>
<dbReference type="KEGG" id="foc:113201959"/>
<sequence>MEARIKALEAQLSELRKEIQALTAKLNKFPNPQAIENDFEKKKAELDQLVQFANEQFETKASEINSSVSSQLSSVQAEIHKIKEELEEQRSYQRRNNLEIFGLPENKNENVYELVLEVAAVLKVNLNYRDIDVAHRLPTRRKGEPKPIIVRLVNRYAKEAIIKAKKNKANLCVEDLDPKFNLSTASGDNTLDGRIFINEHLTAHAQALYKRARFLKAKNHFKYAWTREGKIFLRKTDNSPVILVSNERIMASLEREAKVERDNQND</sequence>
<reference evidence="5" key="1">
    <citation type="submission" date="2025-08" db="UniProtKB">
        <authorList>
            <consortium name="RefSeq"/>
        </authorList>
    </citation>
    <scope>IDENTIFICATION</scope>
    <source>
        <tissue evidence="5">Whole organism</tissue>
    </source>
</reference>
<name>A0A6J1RTS9_FRAOC</name>
<protein>
    <submittedName>
        <fullName evidence="5">Uncharacterized protein LOC113201959</fullName>
    </submittedName>
</protein>
<dbReference type="InterPro" id="IPR004941">
    <property type="entry name" value="FP_N"/>
</dbReference>
<organism evidence="4 5">
    <name type="scientific">Frankliniella occidentalis</name>
    <name type="common">Western flower thrips</name>
    <name type="synonym">Euthrips occidentalis</name>
    <dbReference type="NCBI Taxonomy" id="133901"/>
    <lineage>
        <taxon>Eukaryota</taxon>
        <taxon>Metazoa</taxon>
        <taxon>Ecdysozoa</taxon>
        <taxon>Arthropoda</taxon>
        <taxon>Hexapoda</taxon>
        <taxon>Insecta</taxon>
        <taxon>Pterygota</taxon>
        <taxon>Neoptera</taxon>
        <taxon>Paraneoptera</taxon>
        <taxon>Thysanoptera</taxon>
        <taxon>Terebrantia</taxon>
        <taxon>Thripoidea</taxon>
        <taxon>Thripidae</taxon>
        <taxon>Frankliniella</taxon>
    </lineage>
</organism>
<evidence type="ECO:0000256" key="1">
    <source>
        <dbReference type="SAM" id="Coils"/>
    </source>
</evidence>
<dbReference type="Pfam" id="PF25298">
    <property type="entry name" value="Baculo_FP_2nd"/>
    <property type="match status" value="1"/>
</dbReference>
<dbReference type="Gene3D" id="3.30.70.1820">
    <property type="entry name" value="L1 transposable element, RRM domain"/>
    <property type="match status" value="1"/>
</dbReference>
<dbReference type="InterPro" id="IPR057251">
    <property type="entry name" value="FP_C"/>
</dbReference>
<dbReference type="Pfam" id="PF03258">
    <property type="entry name" value="Baculo_FP"/>
    <property type="match status" value="1"/>
</dbReference>
<dbReference type="RefSeq" id="XP_026271758.1">
    <property type="nucleotide sequence ID" value="XM_026415973.1"/>
</dbReference>
<keyword evidence="4" id="KW-1185">Reference proteome</keyword>
<evidence type="ECO:0000313" key="5">
    <source>
        <dbReference type="RefSeq" id="XP_026271758.1"/>
    </source>
</evidence>
<evidence type="ECO:0000313" key="4">
    <source>
        <dbReference type="Proteomes" id="UP000504606"/>
    </source>
</evidence>
<evidence type="ECO:0000259" key="3">
    <source>
        <dbReference type="Pfam" id="PF25298"/>
    </source>
</evidence>
<feature type="domain" description="FP protein N-terminal" evidence="2">
    <location>
        <begin position="96"/>
        <end position="183"/>
    </location>
</feature>
<dbReference type="Proteomes" id="UP000504606">
    <property type="component" value="Unplaced"/>
</dbReference>
<dbReference type="AlphaFoldDB" id="A0A6J1RTS9"/>
<dbReference type="PANTHER" id="PTHR11505">
    <property type="entry name" value="L1 TRANSPOSABLE ELEMENT-RELATED"/>
    <property type="match status" value="1"/>
</dbReference>
<accession>A0A6J1RTS9</accession>
<gene>
    <name evidence="5" type="primary">LOC113201959</name>
</gene>
<keyword evidence="1" id="KW-0175">Coiled coil</keyword>